<organism evidence="1 2">
    <name type="scientific">Symbiodinium natans</name>
    <dbReference type="NCBI Taxonomy" id="878477"/>
    <lineage>
        <taxon>Eukaryota</taxon>
        <taxon>Sar</taxon>
        <taxon>Alveolata</taxon>
        <taxon>Dinophyceae</taxon>
        <taxon>Suessiales</taxon>
        <taxon>Symbiodiniaceae</taxon>
        <taxon>Symbiodinium</taxon>
    </lineage>
</organism>
<protein>
    <submittedName>
        <fullName evidence="1">Uncharacterized protein</fullName>
    </submittedName>
</protein>
<keyword evidence="2" id="KW-1185">Reference proteome</keyword>
<accession>A0A812SU77</accession>
<name>A0A812SU77_9DINO</name>
<evidence type="ECO:0000313" key="2">
    <source>
        <dbReference type="Proteomes" id="UP000604046"/>
    </source>
</evidence>
<reference evidence="1" key="1">
    <citation type="submission" date="2021-02" db="EMBL/GenBank/DDBJ databases">
        <authorList>
            <person name="Dougan E. K."/>
            <person name="Rhodes N."/>
            <person name="Thang M."/>
            <person name="Chan C."/>
        </authorList>
    </citation>
    <scope>NUCLEOTIDE SEQUENCE</scope>
</reference>
<sequence length="145" mass="16567">MYRQAEEWNNLQHHRMPENHPQSQSLDVVRLAREMPSTPRMTADCSQMKLEAFCMATFADCFEVQPFGRLHRSVRTLLTAACSWTTAAGENDLPVPLNMELRFCPTCKAGNRTREGLDSSARDVLMCCNVLLPVWHSSIDDDDHR</sequence>
<gene>
    <name evidence="1" type="ORF">SNAT2548_LOCUS27774</name>
</gene>
<dbReference type="AlphaFoldDB" id="A0A812SU77"/>
<proteinExistence type="predicted"/>
<comment type="caution">
    <text evidence="1">The sequence shown here is derived from an EMBL/GenBank/DDBJ whole genome shotgun (WGS) entry which is preliminary data.</text>
</comment>
<evidence type="ECO:0000313" key="1">
    <source>
        <dbReference type="EMBL" id="CAE7495838.1"/>
    </source>
</evidence>
<dbReference type="Proteomes" id="UP000604046">
    <property type="component" value="Unassembled WGS sequence"/>
</dbReference>
<dbReference type="EMBL" id="CAJNDS010002489">
    <property type="protein sequence ID" value="CAE7495838.1"/>
    <property type="molecule type" value="Genomic_DNA"/>
</dbReference>